<feature type="domain" description="S-layer protein C-terminal" evidence="3">
    <location>
        <begin position="103"/>
        <end position="162"/>
    </location>
</feature>
<keyword evidence="2" id="KW-0732">Signal</keyword>
<dbReference type="HOGENOM" id="CLU_1287497_0_0_9"/>
<dbReference type="PATRIC" id="fig|1218493.3.peg.1132"/>
<dbReference type="EMBL" id="JXBY01000019">
    <property type="protein sequence ID" value="KJY55444.1"/>
    <property type="molecule type" value="Genomic_DNA"/>
</dbReference>
<organism evidence="4 5">
    <name type="scientific">Lactobacillus kullabergensis</name>
    <dbReference type="NCBI Taxonomy" id="1218493"/>
    <lineage>
        <taxon>Bacteria</taxon>
        <taxon>Bacillati</taxon>
        <taxon>Bacillota</taxon>
        <taxon>Bacilli</taxon>
        <taxon>Lactobacillales</taxon>
        <taxon>Lactobacillaceae</taxon>
        <taxon>Lactobacillus</taxon>
    </lineage>
</organism>
<feature type="region of interest" description="Disordered" evidence="1">
    <location>
        <begin position="26"/>
        <end position="97"/>
    </location>
</feature>
<dbReference type="STRING" id="1218493.JF76_10810"/>
<name>A0A0F4LB10_9LACO</name>
<comment type="caution">
    <text evidence="4">The sequence shown here is derived from an EMBL/GenBank/DDBJ whole genome shotgun (WGS) entry which is preliminary data.</text>
</comment>
<evidence type="ECO:0000313" key="5">
    <source>
        <dbReference type="Proteomes" id="UP000033533"/>
    </source>
</evidence>
<dbReference type="Pfam" id="PF03217">
    <property type="entry name" value="SlpA"/>
    <property type="match status" value="2"/>
</dbReference>
<evidence type="ECO:0000256" key="2">
    <source>
        <dbReference type="SAM" id="SignalP"/>
    </source>
</evidence>
<feature type="compositionally biased region" description="Low complexity" evidence="1">
    <location>
        <begin position="27"/>
        <end position="46"/>
    </location>
</feature>
<feature type="domain" description="S-layer protein C-terminal" evidence="3">
    <location>
        <begin position="175"/>
        <end position="228"/>
    </location>
</feature>
<dbReference type="RefSeq" id="WP_045928167.1">
    <property type="nucleotide sequence ID" value="NZ_JBHSZS010000025.1"/>
</dbReference>
<evidence type="ECO:0000259" key="3">
    <source>
        <dbReference type="Pfam" id="PF03217"/>
    </source>
</evidence>
<dbReference type="AlphaFoldDB" id="A0A0F4LB10"/>
<sequence>MKKKLLLSIVGAASLTLGLSASKPVLAADSSASTTNQSQSATSTTSSDKKDSTTTNTTDTSKNNNGLSTTTEDKNKPSSSADTTEKPKKNNTNSNNAIKYLGKTVKLKRNAYIFDSKGKRIKNKKLKKGTILSITGFTTVKNKSYLQISLNGKKTKKKEYVKPGNVKLFKVASYKVKRNAKVYNSKGKLLVKGNKYSYVKKGTTVFVYSTKKIKGKKLVGISETQFLKWSDLVHKTGKAVIK</sequence>
<reference evidence="4 5" key="1">
    <citation type="submission" date="2014-12" db="EMBL/GenBank/DDBJ databases">
        <title>Comparative genomics of the lactic acid bacteria isolated from the honey bee gut.</title>
        <authorList>
            <person name="Ellegaard K.M."/>
            <person name="Tamarit D."/>
            <person name="Javelind E."/>
            <person name="Olofsson T."/>
            <person name="Andersson S.G."/>
            <person name="Vasquez A."/>
        </authorList>
    </citation>
    <scope>NUCLEOTIDE SEQUENCE [LARGE SCALE GENOMIC DNA]</scope>
    <source>
        <strain evidence="4 5">Biut2</strain>
    </source>
</reference>
<dbReference type="Proteomes" id="UP000033533">
    <property type="component" value="Unassembled WGS sequence"/>
</dbReference>
<feature type="signal peptide" evidence="2">
    <location>
        <begin position="1"/>
        <end position="27"/>
    </location>
</feature>
<dbReference type="InterPro" id="IPR024968">
    <property type="entry name" value="SlpA_C_lactobacillus"/>
</dbReference>
<evidence type="ECO:0000313" key="4">
    <source>
        <dbReference type="EMBL" id="KJY55444.1"/>
    </source>
</evidence>
<proteinExistence type="predicted"/>
<feature type="chain" id="PRO_5002472173" description="S-layer protein C-terminal domain-containing protein" evidence="2">
    <location>
        <begin position="28"/>
        <end position="242"/>
    </location>
</feature>
<gene>
    <name evidence="4" type="ORF">JF76_10810</name>
</gene>
<evidence type="ECO:0000256" key="1">
    <source>
        <dbReference type="SAM" id="MobiDB-lite"/>
    </source>
</evidence>
<dbReference type="OrthoDB" id="2328782at2"/>
<protein>
    <recommendedName>
        <fullName evidence="3">S-layer protein C-terminal domain-containing protein</fullName>
    </recommendedName>
</protein>
<accession>A0A0F4LB10</accession>
<feature type="compositionally biased region" description="Low complexity" evidence="1">
    <location>
        <begin position="53"/>
        <end position="64"/>
    </location>
</feature>